<keyword evidence="2" id="KW-1185">Reference proteome</keyword>
<organism evidence="1 2">
    <name type="scientific">Streptomyces lancefieldiae</name>
    <dbReference type="NCBI Taxonomy" id="3075520"/>
    <lineage>
        <taxon>Bacteria</taxon>
        <taxon>Bacillati</taxon>
        <taxon>Actinomycetota</taxon>
        <taxon>Actinomycetes</taxon>
        <taxon>Kitasatosporales</taxon>
        <taxon>Streptomycetaceae</taxon>
        <taxon>Streptomyces</taxon>
    </lineage>
</organism>
<accession>A0ABU3AF84</accession>
<name>A0ABU3AF84_9ACTN</name>
<sequence>MQYTHQTVRDFVAAMQRGDQAAAERIAHDISERHKRGTAAKGELSELAWANAATPLGRQ</sequence>
<evidence type="ECO:0000313" key="2">
    <source>
        <dbReference type="Proteomes" id="UP001180724"/>
    </source>
</evidence>
<evidence type="ECO:0000313" key="1">
    <source>
        <dbReference type="EMBL" id="MDT0608847.1"/>
    </source>
</evidence>
<dbReference type="Proteomes" id="UP001180724">
    <property type="component" value="Unassembled WGS sequence"/>
</dbReference>
<dbReference type="EMBL" id="JAVRFH010000001">
    <property type="protein sequence ID" value="MDT0608847.1"/>
    <property type="molecule type" value="Genomic_DNA"/>
</dbReference>
<dbReference type="RefSeq" id="WP_311570436.1">
    <property type="nucleotide sequence ID" value="NZ_JAVRFH010000001.1"/>
</dbReference>
<proteinExistence type="predicted"/>
<protein>
    <submittedName>
        <fullName evidence="1">Uncharacterized protein</fullName>
    </submittedName>
</protein>
<comment type="caution">
    <text evidence="1">The sequence shown here is derived from an EMBL/GenBank/DDBJ whole genome shotgun (WGS) entry which is preliminary data.</text>
</comment>
<reference evidence="1" key="1">
    <citation type="submission" date="2024-05" db="EMBL/GenBank/DDBJ databases">
        <title>30 novel species of actinomycetes from the DSMZ collection.</title>
        <authorList>
            <person name="Nouioui I."/>
        </authorList>
    </citation>
    <scope>NUCLEOTIDE SEQUENCE</scope>
    <source>
        <strain evidence="1">DSM 40712</strain>
    </source>
</reference>
<gene>
    <name evidence="1" type="ORF">RM812_01095</name>
</gene>